<name>A0AAE0MF58_9PEZI</name>
<reference evidence="1" key="1">
    <citation type="journal article" date="2023" name="Mol. Phylogenet. Evol.">
        <title>Genome-scale phylogeny and comparative genomics of the fungal order Sordariales.</title>
        <authorList>
            <person name="Hensen N."/>
            <person name="Bonometti L."/>
            <person name="Westerberg I."/>
            <person name="Brannstrom I.O."/>
            <person name="Guillou S."/>
            <person name="Cros-Aarteil S."/>
            <person name="Calhoun S."/>
            <person name="Haridas S."/>
            <person name="Kuo A."/>
            <person name="Mondo S."/>
            <person name="Pangilinan J."/>
            <person name="Riley R."/>
            <person name="LaButti K."/>
            <person name="Andreopoulos B."/>
            <person name="Lipzen A."/>
            <person name="Chen C."/>
            <person name="Yan M."/>
            <person name="Daum C."/>
            <person name="Ng V."/>
            <person name="Clum A."/>
            <person name="Steindorff A."/>
            <person name="Ohm R.A."/>
            <person name="Martin F."/>
            <person name="Silar P."/>
            <person name="Natvig D.O."/>
            <person name="Lalanne C."/>
            <person name="Gautier V."/>
            <person name="Ament-Velasquez S.L."/>
            <person name="Kruys A."/>
            <person name="Hutchinson M.I."/>
            <person name="Powell A.J."/>
            <person name="Barry K."/>
            <person name="Miller A.N."/>
            <person name="Grigoriev I.V."/>
            <person name="Debuchy R."/>
            <person name="Gladieux P."/>
            <person name="Hiltunen Thoren M."/>
            <person name="Johannesson H."/>
        </authorList>
    </citation>
    <scope>NUCLEOTIDE SEQUENCE</scope>
    <source>
        <strain evidence="1">CBS 118394</strain>
    </source>
</reference>
<accession>A0AAE0MF58</accession>
<evidence type="ECO:0000313" key="2">
    <source>
        <dbReference type="Proteomes" id="UP001283341"/>
    </source>
</evidence>
<proteinExistence type="predicted"/>
<dbReference type="EMBL" id="JAUEDM010000001">
    <property type="protein sequence ID" value="KAK3329975.1"/>
    <property type="molecule type" value="Genomic_DNA"/>
</dbReference>
<protein>
    <submittedName>
        <fullName evidence="1">Uncharacterized protein</fullName>
    </submittedName>
</protein>
<dbReference type="Proteomes" id="UP001283341">
    <property type="component" value="Unassembled WGS sequence"/>
</dbReference>
<reference evidence="1" key="2">
    <citation type="submission" date="2023-06" db="EMBL/GenBank/DDBJ databases">
        <authorList>
            <consortium name="Lawrence Berkeley National Laboratory"/>
            <person name="Haridas S."/>
            <person name="Hensen N."/>
            <person name="Bonometti L."/>
            <person name="Westerberg I."/>
            <person name="Brannstrom I.O."/>
            <person name="Guillou S."/>
            <person name="Cros-Aarteil S."/>
            <person name="Calhoun S."/>
            <person name="Kuo A."/>
            <person name="Mondo S."/>
            <person name="Pangilinan J."/>
            <person name="Riley R."/>
            <person name="Labutti K."/>
            <person name="Andreopoulos B."/>
            <person name="Lipzen A."/>
            <person name="Chen C."/>
            <person name="Yanf M."/>
            <person name="Daum C."/>
            <person name="Ng V."/>
            <person name="Clum A."/>
            <person name="Steindorff A."/>
            <person name="Ohm R."/>
            <person name="Martin F."/>
            <person name="Silar P."/>
            <person name="Natvig D."/>
            <person name="Lalanne C."/>
            <person name="Gautier V."/>
            <person name="Ament-Velasquez S.L."/>
            <person name="Kruys A."/>
            <person name="Hutchinson M.I."/>
            <person name="Powell A.J."/>
            <person name="Barry K."/>
            <person name="Miller A.N."/>
            <person name="Grigoriev I.V."/>
            <person name="Debuchy R."/>
            <person name="Gladieux P."/>
            <person name="Thoren M.H."/>
            <person name="Johannesson H."/>
        </authorList>
    </citation>
    <scope>NUCLEOTIDE SEQUENCE</scope>
    <source>
        <strain evidence="1">CBS 118394</strain>
    </source>
</reference>
<evidence type="ECO:0000313" key="1">
    <source>
        <dbReference type="EMBL" id="KAK3329975.1"/>
    </source>
</evidence>
<organism evidence="1 2">
    <name type="scientific">Apodospora peruviana</name>
    <dbReference type="NCBI Taxonomy" id="516989"/>
    <lineage>
        <taxon>Eukaryota</taxon>
        <taxon>Fungi</taxon>
        <taxon>Dikarya</taxon>
        <taxon>Ascomycota</taxon>
        <taxon>Pezizomycotina</taxon>
        <taxon>Sordariomycetes</taxon>
        <taxon>Sordariomycetidae</taxon>
        <taxon>Sordariales</taxon>
        <taxon>Lasiosphaeriaceae</taxon>
        <taxon>Apodospora</taxon>
    </lineage>
</organism>
<keyword evidence="2" id="KW-1185">Reference proteome</keyword>
<comment type="caution">
    <text evidence="1">The sequence shown here is derived from an EMBL/GenBank/DDBJ whole genome shotgun (WGS) entry which is preliminary data.</text>
</comment>
<dbReference type="AlphaFoldDB" id="A0AAE0MF58"/>
<sequence>MPLGECLCYKGKLLTEDFRVDGHKVCTGGDGKLIHGARTAAETVRNILDLSEVINKEAGSDACSYTHKQLRKRLASSHPVGYAIQERIDGISHVGLVSMPDGRIAVRQKMELDKRKQYG</sequence>
<gene>
    <name evidence="1" type="ORF">B0H66DRAFT_597529</name>
</gene>